<evidence type="ECO:0000256" key="4">
    <source>
        <dbReference type="ARBA" id="ARBA00038054"/>
    </source>
</evidence>
<proteinExistence type="inferred from homology"/>
<accession>A0A1I4F0F5</accession>
<dbReference type="OrthoDB" id="9794638at2"/>
<organism evidence="6 7">
    <name type="scientific">Lactococcus garvieae</name>
    <dbReference type="NCBI Taxonomy" id="1363"/>
    <lineage>
        <taxon>Bacteria</taxon>
        <taxon>Bacillati</taxon>
        <taxon>Bacillota</taxon>
        <taxon>Bacilli</taxon>
        <taxon>Lactobacillales</taxon>
        <taxon>Streptococcaceae</taxon>
        <taxon>Lactococcus</taxon>
    </lineage>
</organism>
<evidence type="ECO:0000259" key="5">
    <source>
        <dbReference type="SMART" id="SM00903"/>
    </source>
</evidence>
<keyword evidence="2" id="KW-0285">Flavoprotein</keyword>
<feature type="domain" description="Flavin reductase like" evidence="5">
    <location>
        <begin position="20"/>
        <end position="168"/>
    </location>
</feature>
<evidence type="ECO:0000256" key="1">
    <source>
        <dbReference type="ARBA" id="ARBA00001917"/>
    </source>
</evidence>
<dbReference type="Pfam" id="PF01613">
    <property type="entry name" value="Flavin_Reduct"/>
    <property type="match status" value="1"/>
</dbReference>
<evidence type="ECO:0000256" key="3">
    <source>
        <dbReference type="ARBA" id="ARBA00022643"/>
    </source>
</evidence>
<sequence length="197" mass="21925">MKAFKPENMSSTDAYKLISGLVIPRPIAWLTTQNATGLVNAAPFSFFNVVSKEPVIVSIAMTEMKDSVRNLLETKEGVIHLVNMDNVESMNQTSAPLTATESEIEKFGIKMTESEEVKVPAIENAKARLEVVLHQHIPVGKTSQLMLLEVKNILMDDSVIDEEKLYIKAQELDPVARLSGRAYIELGHTFEITRPTK</sequence>
<dbReference type="SUPFAM" id="SSF50475">
    <property type="entry name" value="FMN-binding split barrel"/>
    <property type="match status" value="1"/>
</dbReference>
<dbReference type="AlphaFoldDB" id="A0A1I4F0F5"/>
<keyword evidence="3" id="KW-0288">FMN</keyword>
<dbReference type="RefSeq" id="WP_074750098.1">
    <property type="nucleotide sequence ID" value="NZ_CAXVJC010000006.1"/>
</dbReference>
<dbReference type="PANTHER" id="PTHR33798:SF5">
    <property type="entry name" value="FLAVIN REDUCTASE LIKE DOMAIN-CONTAINING PROTEIN"/>
    <property type="match status" value="1"/>
</dbReference>
<reference evidence="6 7" key="1">
    <citation type="submission" date="2016-10" db="EMBL/GenBank/DDBJ databases">
        <authorList>
            <person name="de Groot N.N."/>
        </authorList>
    </citation>
    <scope>NUCLEOTIDE SEQUENCE [LARGE SCALE GENOMIC DNA]</scope>
    <source>
        <strain evidence="6 7">M79</strain>
    </source>
</reference>
<dbReference type="SMART" id="SM00903">
    <property type="entry name" value="Flavin_Reduct"/>
    <property type="match status" value="1"/>
</dbReference>
<comment type="cofactor">
    <cofactor evidence="1">
        <name>FMN</name>
        <dbReference type="ChEBI" id="CHEBI:58210"/>
    </cofactor>
</comment>
<gene>
    <name evidence="6" type="ORF">SAMN05216438_101302</name>
</gene>
<dbReference type="Gene3D" id="2.30.110.10">
    <property type="entry name" value="Electron Transport, Fmn-binding Protein, Chain A"/>
    <property type="match status" value="1"/>
</dbReference>
<dbReference type="Proteomes" id="UP000181969">
    <property type="component" value="Unassembled WGS sequence"/>
</dbReference>
<dbReference type="EMBL" id="FOTJ01000001">
    <property type="protein sequence ID" value="SFL10923.1"/>
    <property type="molecule type" value="Genomic_DNA"/>
</dbReference>
<comment type="similarity">
    <text evidence="4">Belongs to the flavoredoxin family.</text>
</comment>
<name>A0A1I4F0F5_9LACT</name>
<evidence type="ECO:0000313" key="7">
    <source>
        <dbReference type="Proteomes" id="UP000181969"/>
    </source>
</evidence>
<evidence type="ECO:0000313" key="6">
    <source>
        <dbReference type="EMBL" id="SFL10923.1"/>
    </source>
</evidence>
<dbReference type="PANTHER" id="PTHR33798">
    <property type="entry name" value="FLAVOPROTEIN OXYGENASE"/>
    <property type="match status" value="1"/>
</dbReference>
<dbReference type="InterPro" id="IPR012349">
    <property type="entry name" value="Split_barrel_FMN-bd"/>
</dbReference>
<evidence type="ECO:0000256" key="2">
    <source>
        <dbReference type="ARBA" id="ARBA00022630"/>
    </source>
</evidence>
<dbReference type="InterPro" id="IPR002563">
    <property type="entry name" value="Flavin_Rdtase-like_dom"/>
</dbReference>
<dbReference type="GO" id="GO:0016646">
    <property type="term" value="F:oxidoreductase activity, acting on the CH-NH group of donors, NAD or NADP as acceptor"/>
    <property type="evidence" value="ECO:0007669"/>
    <property type="project" value="UniProtKB-ARBA"/>
</dbReference>
<dbReference type="GO" id="GO:0010181">
    <property type="term" value="F:FMN binding"/>
    <property type="evidence" value="ECO:0007669"/>
    <property type="project" value="InterPro"/>
</dbReference>
<protein>
    <submittedName>
        <fullName evidence="6">NADH-FMN oxidoreductase RutF, flavin reductase (DIM6/NTAB) family</fullName>
    </submittedName>
</protein>